<accession>A0A412SIL0</accession>
<organism evidence="1 2">
    <name type="scientific">Bacteroides uniformis</name>
    <dbReference type="NCBI Taxonomy" id="820"/>
    <lineage>
        <taxon>Bacteria</taxon>
        <taxon>Pseudomonadati</taxon>
        <taxon>Bacteroidota</taxon>
        <taxon>Bacteroidia</taxon>
        <taxon>Bacteroidales</taxon>
        <taxon>Bacteroidaceae</taxon>
        <taxon>Bacteroides</taxon>
    </lineage>
</organism>
<dbReference type="EMBL" id="QRXV01000017">
    <property type="protein sequence ID" value="RGU37525.1"/>
    <property type="molecule type" value="Genomic_DNA"/>
</dbReference>
<gene>
    <name evidence="1" type="ORF">DWW83_15655</name>
</gene>
<reference evidence="1 2" key="1">
    <citation type="submission" date="2018-08" db="EMBL/GenBank/DDBJ databases">
        <title>A genome reference for cultivated species of the human gut microbiota.</title>
        <authorList>
            <person name="Zou Y."/>
            <person name="Xue W."/>
            <person name="Luo G."/>
        </authorList>
    </citation>
    <scope>NUCLEOTIDE SEQUENCE [LARGE SCALE GENOMIC DNA]</scope>
    <source>
        <strain evidence="1 2">AF17-20</strain>
    </source>
</reference>
<evidence type="ECO:0000313" key="2">
    <source>
        <dbReference type="Proteomes" id="UP000284022"/>
    </source>
</evidence>
<comment type="caution">
    <text evidence="1">The sequence shown here is derived from an EMBL/GenBank/DDBJ whole genome shotgun (WGS) entry which is preliminary data.</text>
</comment>
<dbReference type="Proteomes" id="UP000284022">
    <property type="component" value="Unassembled WGS sequence"/>
</dbReference>
<protein>
    <submittedName>
        <fullName evidence="1">Uncharacterized protein</fullName>
    </submittedName>
</protein>
<evidence type="ECO:0000313" key="1">
    <source>
        <dbReference type="EMBL" id="RGU37525.1"/>
    </source>
</evidence>
<sequence length="61" mass="6937">MVAFESRAVGEAFKGLESKGLKILVSPVRFLVAPLFKKEKRCKSLNFKGVRGFFFSKNRQN</sequence>
<proteinExistence type="predicted"/>
<name>A0A412SIL0_BACUN</name>
<dbReference type="AlphaFoldDB" id="A0A412SIL0"/>